<keyword evidence="9" id="KW-1133">Transmembrane helix</keyword>
<accession>A0A8T2T5Z8</accession>
<dbReference type="InterPro" id="IPR012334">
    <property type="entry name" value="Pectin_lyas_fold"/>
</dbReference>
<sequence>MSLGCGVCPQSACVISLWLDETGLYSPILGDVHMLIGHLGHKKQRCQLTCDRAVQCCMYPNACCTMSRSLNCCFLLLFLAAAASIAFVHRLGADNMRLIVDVGVRCKTLWHLAVLWPWKDRSQSHAQHPPSPLDTVPEEDGDMVHLQNLTSVSCNESNAVVYVVDSSGLMGNFTTVQAAVDAVPNRNMDRIILYIFAGFYIEKVRIPITKTCITMQGEGSDRTSIGWNDTASSAHGTRASASVAIEASNFIAQNISFVNYAPPPNPGAVGAQAVALRVSADVAAFYGCGMFGAQDTLYDDAGRHYFKECYIEGSIDFIFGHGRSLYQVYISNF</sequence>
<dbReference type="Proteomes" id="UP000825935">
    <property type="component" value="Chromosome 14"/>
</dbReference>
<keyword evidence="4 8" id="KW-0378">Hydrolase</keyword>
<dbReference type="GO" id="GO:0045490">
    <property type="term" value="P:pectin catabolic process"/>
    <property type="evidence" value="ECO:0007669"/>
    <property type="project" value="UniProtKB-UniRule"/>
</dbReference>
<dbReference type="GO" id="GO:0030599">
    <property type="term" value="F:pectinesterase activity"/>
    <property type="evidence" value="ECO:0007669"/>
    <property type="project" value="UniProtKB-UniRule"/>
</dbReference>
<evidence type="ECO:0000256" key="8">
    <source>
        <dbReference type="RuleBase" id="RU000589"/>
    </source>
</evidence>
<dbReference type="OrthoDB" id="2019149at2759"/>
<keyword evidence="9" id="KW-0472">Membrane</keyword>
<dbReference type="InterPro" id="IPR000070">
    <property type="entry name" value="Pectinesterase_cat"/>
</dbReference>
<keyword evidence="9" id="KW-0812">Transmembrane</keyword>
<dbReference type="PROSITE" id="PS00503">
    <property type="entry name" value="PECTINESTERASE_2"/>
    <property type="match status" value="1"/>
</dbReference>
<dbReference type="Pfam" id="PF01095">
    <property type="entry name" value="Pectinesterase"/>
    <property type="match status" value="1"/>
</dbReference>
<evidence type="ECO:0000256" key="9">
    <source>
        <dbReference type="SAM" id="Phobius"/>
    </source>
</evidence>
<keyword evidence="12" id="KW-1185">Reference proteome</keyword>
<evidence type="ECO:0000256" key="4">
    <source>
        <dbReference type="ARBA" id="ARBA00022801"/>
    </source>
</evidence>
<name>A0A8T2T5Z8_CERRI</name>
<dbReference type="SUPFAM" id="SSF51126">
    <property type="entry name" value="Pectin lyase-like"/>
    <property type="match status" value="1"/>
</dbReference>
<dbReference type="PANTHER" id="PTHR31321:SF33">
    <property type="entry name" value="PECTINESTERASE 8-RELATED"/>
    <property type="match status" value="1"/>
</dbReference>
<dbReference type="AlphaFoldDB" id="A0A8T2T5Z8"/>
<dbReference type="InterPro" id="IPR033131">
    <property type="entry name" value="Pectinesterase_Asp_AS"/>
</dbReference>
<dbReference type="GO" id="GO:0042545">
    <property type="term" value="P:cell wall modification"/>
    <property type="evidence" value="ECO:0007669"/>
    <property type="project" value="UniProtKB-UniRule"/>
</dbReference>
<evidence type="ECO:0000256" key="6">
    <source>
        <dbReference type="ARBA" id="ARBA00047928"/>
    </source>
</evidence>
<feature type="transmembrane region" description="Helical" evidence="9">
    <location>
        <begin position="68"/>
        <end position="88"/>
    </location>
</feature>
<evidence type="ECO:0000256" key="7">
    <source>
        <dbReference type="PROSITE-ProRule" id="PRU10040"/>
    </source>
</evidence>
<evidence type="ECO:0000256" key="3">
    <source>
        <dbReference type="ARBA" id="ARBA00013229"/>
    </source>
</evidence>
<dbReference type="EMBL" id="CM035419">
    <property type="protein sequence ID" value="KAH7414910.1"/>
    <property type="molecule type" value="Genomic_DNA"/>
</dbReference>
<dbReference type="EC" id="3.1.1.11" evidence="3 8"/>
<evidence type="ECO:0000313" key="11">
    <source>
        <dbReference type="EMBL" id="KAH7414910.1"/>
    </source>
</evidence>
<feature type="active site" evidence="7">
    <location>
        <position position="316"/>
    </location>
</feature>
<feature type="domain" description="Pectinesterase catalytic" evidence="10">
    <location>
        <begin position="170"/>
        <end position="327"/>
    </location>
</feature>
<dbReference type="InterPro" id="IPR011050">
    <property type="entry name" value="Pectin_lyase_fold/virulence"/>
</dbReference>
<evidence type="ECO:0000256" key="1">
    <source>
        <dbReference type="ARBA" id="ARBA00005184"/>
    </source>
</evidence>
<organism evidence="11 12">
    <name type="scientific">Ceratopteris richardii</name>
    <name type="common">Triangle waterfern</name>
    <dbReference type="NCBI Taxonomy" id="49495"/>
    <lineage>
        <taxon>Eukaryota</taxon>
        <taxon>Viridiplantae</taxon>
        <taxon>Streptophyta</taxon>
        <taxon>Embryophyta</taxon>
        <taxon>Tracheophyta</taxon>
        <taxon>Polypodiopsida</taxon>
        <taxon>Polypodiidae</taxon>
        <taxon>Polypodiales</taxon>
        <taxon>Pteridineae</taxon>
        <taxon>Pteridaceae</taxon>
        <taxon>Parkerioideae</taxon>
        <taxon>Ceratopteris</taxon>
    </lineage>
</organism>
<protein>
    <recommendedName>
        <fullName evidence="3 8">Pectinesterase</fullName>
        <ecNumber evidence="3 8">3.1.1.11</ecNumber>
    </recommendedName>
</protein>
<gene>
    <name evidence="11" type="ORF">KP509_14G017300</name>
</gene>
<dbReference type="PANTHER" id="PTHR31321">
    <property type="entry name" value="ACYL-COA THIOESTER HYDROLASE YBHC-RELATED"/>
    <property type="match status" value="1"/>
</dbReference>
<comment type="pathway">
    <text evidence="1 8">Glycan metabolism; pectin degradation; 2-dehydro-3-deoxy-D-gluconate from pectin: step 1/5.</text>
</comment>
<dbReference type="Gene3D" id="2.160.20.10">
    <property type="entry name" value="Single-stranded right-handed beta-helix, Pectin lyase-like"/>
    <property type="match status" value="1"/>
</dbReference>
<evidence type="ECO:0000256" key="2">
    <source>
        <dbReference type="ARBA" id="ARBA00008891"/>
    </source>
</evidence>
<evidence type="ECO:0000313" key="12">
    <source>
        <dbReference type="Proteomes" id="UP000825935"/>
    </source>
</evidence>
<comment type="similarity">
    <text evidence="2">Belongs to the pectinesterase family.</text>
</comment>
<comment type="catalytic activity">
    <reaction evidence="6 8">
        <text>[(1-&gt;4)-alpha-D-galacturonosyl methyl ester](n) + n H2O = [(1-&gt;4)-alpha-D-galacturonosyl](n) + n methanol + n H(+)</text>
        <dbReference type="Rhea" id="RHEA:22380"/>
        <dbReference type="Rhea" id="RHEA-COMP:14570"/>
        <dbReference type="Rhea" id="RHEA-COMP:14573"/>
        <dbReference type="ChEBI" id="CHEBI:15377"/>
        <dbReference type="ChEBI" id="CHEBI:15378"/>
        <dbReference type="ChEBI" id="CHEBI:17790"/>
        <dbReference type="ChEBI" id="CHEBI:140522"/>
        <dbReference type="ChEBI" id="CHEBI:140523"/>
        <dbReference type="EC" id="3.1.1.11"/>
    </reaction>
</comment>
<evidence type="ECO:0000256" key="5">
    <source>
        <dbReference type="ARBA" id="ARBA00023085"/>
    </source>
</evidence>
<proteinExistence type="inferred from homology"/>
<reference evidence="11" key="1">
    <citation type="submission" date="2021-08" db="EMBL/GenBank/DDBJ databases">
        <title>WGS assembly of Ceratopteris richardii.</title>
        <authorList>
            <person name="Marchant D.B."/>
            <person name="Chen G."/>
            <person name="Jenkins J."/>
            <person name="Shu S."/>
            <person name="Leebens-Mack J."/>
            <person name="Grimwood J."/>
            <person name="Schmutz J."/>
            <person name="Soltis P."/>
            <person name="Soltis D."/>
            <person name="Chen Z.-H."/>
        </authorList>
    </citation>
    <scope>NUCLEOTIDE SEQUENCE</scope>
    <source>
        <strain evidence="11">Whitten #5841</strain>
        <tissue evidence="11">Leaf</tissue>
    </source>
</reference>
<comment type="caution">
    <text evidence="11">The sequence shown here is derived from an EMBL/GenBank/DDBJ whole genome shotgun (WGS) entry which is preliminary data.</text>
</comment>
<evidence type="ECO:0000259" key="10">
    <source>
        <dbReference type="Pfam" id="PF01095"/>
    </source>
</evidence>
<keyword evidence="5 8" id="KW-0063">Aspartyl esterase</keyword>